<gene>
    <name evidence="8" type="ORF">PPSIR1_26963</name>
</gene>
<keyword evidence="5" id="KW-0676">Redox-active center</keyword>
<dbReference type="InterPro" id="IPR013766">
    <property type="entry name" value="Thioredoxin_domain"/>
</dbReference>
<keyword evidence="4" id="KW-1015">Disulfide bond</keyword>
<dbReference type="Pfam" id="PF13462">
    <property type="entry name" value="Thioredoxin_4"/>
    <property type="match status" value="2"/>
</dbReference>
<feature type="domain" description="Thioredoxin" evidence="7">
    <location>
        <begin position="482"/>
        <end position="672"/>
    </location>
</feature>
<dbReference type="STRING" id="391625.PPSIR1_26963"/>
<evidence type="ECO:0000259" key="7">
    <source>
        <dbReference type="PROSITE" id="PS51352"/>
    </source>
</evidence>
<feature type="compositionally biased region" description="Polar residues" evidence="6">
    <location>
        <begin position="13"/>
        <end position="22"/>
    </location>
</feature>
<evidence type="ECO:0000256" key="4">
    <source>
        <dbReference type="ARBA" id="ARBA00023157"/>
    </source>
</evidence>
<feature type="domain" description="Thioredoxin" evidence="7">
    <location>
        <begin position="276"/>
        <end position="458"/>
    </location>
</feature>
<evidence type="ECO:0000256" key="6">
    <source>
        <dbReference type="SAM" id="MobiDB-lite"/>
    </source>
</evidence>
<dbReference type="AlphaFoldDB" id="A6GD96"/>
<feature type="region of interest" description="Disordered" evidence="6">
    <location>
        <begin position="13"/>
        <end position="41"/>
    </location>
</feature>
<dbReference type="EMBL" id="ABCS01000071">
    <property type="protein sequence ID" value="EDM76171.1"/>
    <property type="molecule type" value="Genomic_DNA"/>
</dbReference>
<keyword evidence="2" id="KW-0732">Signal</keyword>
<evidence type="ECO:0000313" key="8">
    <source>
        <dbReference type="EMBL" id="EDM76171.1"/>
    </source>
</evidence>
<evidence type="ECO:0000256" key="2">
    <source>
        <dbReference type="ARBA" id="ARBA00022729"/>
    </source>
</evidence>
<evidence type="ECO:0000256" key="1">
    <source>
        <dbReference type="ARBA" id="ARBA00005791"/>
    </source>
</evidence>
<name>A6GD96_9BACT</name>
<dbReference type="SUPFAM" id="SSF52833">
    <property type="entry name" value="Thioredoxin-like"/>
    <property type="match status" value="3"/>
</dbReference>
<evidence type="ECO:0000256" key="5">
    <source>
        <dbReference type="ARBA" id="ARBA00023284"/>
    </source>
</evidence>
<keyword evidence="9" id="KW-1185">Reference proteome</keyword>
<dbReference type="InterPro" id="IPR012336">
    <property type="entry name" value="Thioredoxin-like_fold"/>
</dbReference>
<dbReference type="Proteomes" id="UP000005801">
    <property type="component" value="Unassembled WGS sequence"/>
</dbReference>
<dbReference type="InterPro" id="IPR001853">
    <property type="entry name" value="DSBA-like_thioredoxin_dom"/>
</dbReference>
<dbReference type="GO" id="GO:0016491">
    <property type="term" value="F:oxidoreductase activity"/>
    <property type="evidence" value="ECO:0007669"/>
    <property type="project" value="UniProtKB-KW"/>
</dbReference>
<feature type="region of interest" description="Disordered" evidence="6">
    <location>
        <begin position="265"/>
        <end position="284"/>
    </location>
</feature>
<reference evidence="8 9" key="1">
    <citation type="submission" date="2007-06" db="EMBL/GenBank/DDBJ databases">
        <authorList>
            <person name="Shimkets L."/>
            <person name="Ferriera S."/>
            <person name="Johnson J."/>
            <person name="Kravitz S."/>
            <person name="Beeson K."/>
            <person name="Sutton G."/>
            <person name="Rogers Y.-H."/>
            <person name="Friedman R."/>
            <person name="Frazier M."/>
            <person name="Venter J.C."/>
        </authorList>
    </citation>
    <scope>NUCLEOTIDE SEQUENCE [LARGE SCALE GENOMIC DNA]</scope>
    <source>
        <strain evidence="8 9">SIR-1</strain>
    </source>
</reference>
<protein>
    <submittedName>
        <fullName evidence="8">DsbA oxidoreductase</fullName>
    </submittedName>
</protein>
<dbReference type="Gene3D" id="3.40.30.10">
    <property type="entry name" value="Glutaredoxin"/>
    <property type="match status" value="3"/>
</dbReference>
<organism evidence="8 9">
    <name type="scientific">Plesiocystis pacifica SIR-1</name>
    <dbReference type="NCBI Taxonomy" id="391625"/>
    <lineage>
        <taxon>Bacteria</taxon>
        <taxon>Pseudomonadati</taxon>
        <taxon>Myxococcota</taxon>
        <taxon>Polyangia</taxon>
        <taxon>Nannocystales</taxon>
        <taxon>Nannocystaceae</taxon>
        <taxon>Plesiocystis</taxon>
    </lineage>
</organism>
<dbReference type="eggNOG" id="COG1651">
    <property type="taxonomic scope" value="Bacteria"/>
</dbReference>
<sequence length="680" mass="72721">MLSLAALALSCTGGSKSATQTPPVEAGEQARTGQAGAPARGADSLALDARAQELADAVEGQLEGERFRVPVSASDLSFGAPAAEARITIVVFSDYQCPYCGRLHDALDEVAARSQDVRVVYKHFPLAMHGEARDAALALLAAQRQGRGLELHRVMFERPGELSELEPLARAAGIQDVEGLLVEVGQGMGAEIVDGDIELGKALAVRSTPSYFINGLPVRGARAAEQLEELIAAEREQVDHLLRAGAHPAEVYPALMALASDGPAFEARKPSGGSKARPGRPDPEVHYAVPVDGRPTKGRADALVTLIAFGDMQCPFCRKAEATLDALAKRYGKDLRIVYRHNPLPMHAQAKDAALALVAADRQGEFFAMRAALYEAAEDGRLAESGIFSTLARQLGLDIRSFKADMADPDAAKIIAEDQKVAQQFGATGTPAFFVNGRFLSGAQPEAAFAALIDEELDSAKTYLAGHRGKQSQLYAAMSKSWATKVEVPPVAAHSREAVALDGRPVRGVQPSKKRKADIEILTCLDFDCPYCARWHQTIDEALADGRYSGKVSYAVAHFPLPMHKDAEGAHRAAIAAGEQGKFWEMHDLLFADKSKRSEADYLEYARFLQLDVARFSKDLASAATQAVIDADKQLCSKLGVSGTPHSFVNGRSMRGALPMTMVGPVLDEELAGGFEAAAK</sequence>
<keyword evidence="3" id="KW-0560">Oxidoreductase</keyword>
<comment type="caution">
    <text evidence="8">The sequence shown here is derived from an EMBL/GenBank/DDBJ whole genome shotgun (WGS) entry which is preliminary data.</text>
</comment>
<dbReference type="InterPro" id="IPR036249">
    <property type="entry name" value="Thioredoxin-like_sf"/>
</dbReference>
<dbReference type="PROSITE" id="PS51352">
    <property type="entry name" value="THIOREDOXIN_2"/>
    <property type="match status" value="3"/>
</dbReference>
<dbReference type="PANTHER" id="PTHR13887">
    <property type="entry name" value="GLUTATHIONE S-TRANSFERASE KAPPA"/>
    <property type="match status" value="1"/>
</dbReference>
<dbReference type="PANTHER" id="PTHR13887:SF14">
    <property type="entry name" value="DISULFIDE BOND FORMATION PROTEIN D"/>
    <property type="match status" value="1"/>
</dbReference>
<comment type="similarity">
    <text evidence="1">Belongs to the thioredoxin family. DsbA subfamily.</text>
</comment>
<accession>A6GD96</accession>
<evidence type="ECO:0000256" key="3">
    <source>
        <dbReference type="ARBA" id="ARBA00023002"/>
    </source>
</evidence>
<proteinExistence type="inferred from homology"/>
<feature type="domain" description="Thioredoxin" evidence="7">
    <location>
        <begin position="43"/>
        <end position="236"/>
    </location>
</feature>
<evidence type="ECO:0000313" key="9">
    <source>
        <dbReference type="Proteomes" id="UP000005801"/>
    </source>
</evidence>
<dbReference type="Pfam" id="PF01323">
    <property type="entry name" value="DSBA"/>
    <property type="match status" value="1"/>
</dbReference>